<accession>A0A6J5PC88</accession>
<gene>
    <name evidence="1" type="ORF">UFOVP580_25</name>
</gene>
<evidence type="ECO:0000313" key="1">
    <source>
        <dbReference type="EMBL" id="CAB4168742.1"/>
    </source>
</evidence>
<dbReference type="EMBL" id="LR796832">
    <property type="protein sequence ID" value="CAB4168742.1"/>
    <property type="molecule type" value="Genomic_DNA"/>
</dbReference>
<organism evidence="1">
    <name type="scientific">uncultured Caudovirales phage</name>
    <dbReference type="NCBI Taxonomy" id="2100421"/>
    <lineage>
        <taxon>Viruses</taxon>
        <taxon>Duplodnaviria</taxon>
        <taxon>Heunggongvirae</taxon>
        <taxon>Uroviricota</taxon>
        <taxon>Caudoviricetes</taxon>
        <taxon>Peduoviridae</taxon>
        <taxon>Maltschvirus</taxon>
        <taxon>Maltschvirus maltsch</taxon>
    </lineage>
</organism>
<protein>
    <submittedName>
        <fullName evidence="1">Uncharacterized protein</fullName>
    </submittedName>
</protein>
<sequence>MEFLEFPKMLYKNGDVNQQKVVNSAAEEEALGEEWIDSPIDPSTLAG</sequence>
<proteinExistence type="predicted"/>
<reference evidence="1" key="1">
    <citation type="submission" date="2020-04" db="EMBL/GenBank/DDBJ databases">
        <authorList>
            <person name="Chiriac C."/>
            <person name="Salcher M."/>
            <person name="Ghai R."/>
            <person name="Kavagutti S V."/>
        </authorList>
    </citation>
    <scope>NUCLEOTIDE SEQUENCE</scope>
</reference>
<name>A0A6J5PC88_9CAUD</name>